<evidence type="ECO:0000313" key="2">
    <source>
        <dbReference type="Proteomes" id="UP000232491"/>
    </source>
</evidence>
<proteinExistence type="predicted"/>
<reference evidence="1 2" key="1">
    <citation type="submission" date="2017-05" db="EMBL/GenBank/DDBJ databases">
        <title>Comparative genomics and methylome analysis of the gut commensal Bifidobacterium breve.</title>
        <authorList>
            <person name="Bottacini F."/>
            <person name="Morrissey R."/>
            <person name="Roberts R.J."/>
            <person name="James K."/>
            <person name="van Breen J."/>
            <person name="Egan M."/>
            <person name="Lambert J."/>
            <person name="van Limpt K."/>
            <person name="Stanton C."/>
            <person name="Knol J."/>
            <person name="O' Connell Motherway M."/>
            <person name="van Sinderen D."/>
        </authorList>
    </citation>
    <scope>NUCLEOTIDE SEQUENCE [LARGE SCALE GENOMIC DNA]</scope>
    <source>
        <strain evidence="1 2">215W447a</strain>
    </source>
</reference>
<protein>
    <submittedName>
        <fullName evidence="1">Uncharacterized protein</fullName>
    </submittedName>
</protein>
<dbReference type="AlphaFoldDB" id="A0A2K9BL57"/>
<dbReference type="EMBL" id="CP021558">
    <property type="protein sequence ID" value="AUE03270.1"/>
    <property type="molecule type" value="Genomic_DNA"/>
</dbReference>
<name>A0A2K9BL57_BIFBR</name>
<sequence length="110" mass="12259">MRTQYRTRRITPGLLLAPTAGQMLIAGRDGHHYLIDGPRTELVTRIHPPLPKPAGMGNGLYHDADRPNTTWACDRDGLKRLDTAPAIPLEKDGPWRRIATRVAGFRLAMP</sequence>
<dbReference type="RefSeq" id="WP_106641538.1">
    <property type="nucleotide sequence ID" value="NZ_CP021558.1"/>
</dbReference>
<organism evidence="1 2">
    <name type="scientific">Bifidobacterium breve</name>
    <dbReference type="NCBI Taxonomy" id="1685"/>
    <lineage>
        <taxon>Bacteria</taxon>
        <taxon>Bacillati</taxon>
        <taxon>Actinomycetota</taxon>
        <taxon>Actinomycetes</taxon>
        <taxon>Bifidobacteriales</taxon>
        <taxon>Bifidobacteriaceae</taxon>
        <taxon>Bifidobacterium</taxon>
    </lineage>
</organism>
<evidence type="ECO:0000313" key="1">
    <source>
        <dbReference type="EMBL" id="AUE03270.1"/>
    </source>
</evidence>
<accession>A0A2K9BL57</accession>
<gene>
    <name evidence="1" type="ORF">BB215W447A_1254</name>
</gene>
<dbReference type="Proteomes" id="UP000232491">
    <property type="component" value="Chromosome"/>
</dbReference>